<dbReference type="AlphaFoldDB" id="A0A286HLT8"/>
<sequence>MNDNSGEKLAAQRMTAELWRALDGAPEMPGGLEMAGEGSLPSVFAVSDFAASAIATAGLALAEWSVLHGDAAPAIRVDRRLASLWFGFSVAPQGWPLPPVWDAIAGDYRSSDGWIRLHTNAPHHRAAALSVLGVAAERDVVAAAVAGWNADALEAAIVSAGGCAATMHRSDAWRLHPQGRAVMAEPLMHHKLTSMGAVPRHRFEPKRPLAGVKVLDLTRVLAGPVATRFLAGFGAEVLRVDPPGWDEGAIVPDVTLGKRCARLDLKSHAGCERFKQLLADADVLVHGYRADALEALGLGEDVRREIRPGLIDVAHNAYGWTGAWRNRRGFDSLVQMSSGIAEAGMIARTAGHPVPLPVQALDHGTGYLLAAATLRGLTLRAKEGRGSVWRTSLVRVAEFLKVWPHRADETGIGEVDFGEPEPDDFCDSMEPTDWGPALRLRAPVTVGAASMSWATPATRLGSSSAAWAGS</sequence>
<dbReference type="Pfam" id="PF02515">
    <property type="entry name" value="CoA_transf_3"/>
    <property type="match status" value="1"/>
</dbReference>
<name>A0A286HLT8_9HYPH</name>
<dbReference type="InterPro" id="IPR023606">
    <property type="entry name" value="CoA-Trfase_III_dom_1_sf"/>
</dbReference>
<accession>A0A286HLT8</accession>
<organism evidence="1 2">
    <name type="scientific">Hoeflea halophila</name>
    <dbReference type="NCBI Taxonomy" id="714899"/>
    <lineage>
        <taxon>Bacteria</taxon>
        <taxon>Pseudomonadati</taxon>
        <taxon>Pseudomonadota</taxon>
        <taxon>Alphaproteobacteria</taxon>
        <taxon>Hyphomicrobiales</taxon>
        <taxon>Rhizobiaceae</taxon>
        <taxon>Hoeflea</taxon>
    </lineage>
</organism>
<dbReference type="InterPro" id="IPR052985">
    <property type="entry name" value="CoA-trans_III_biosynth/detox"/>
</dbReference>
<dbReference type="RefSeq" id="WP_097104726.1">
    <property type="nucleotide sequence ID" value="NZ_OCPC01000001.1"/>
</dbReference>
<dbReference type="InterPro" id="IPR003673">
    <property type="entry name" value="CoA-Trfase_fam_III"/>
</dbReference>
<keyword evidence="2" id="KW-1185">Reference proteome</keyword>
<protein>
    <submittedName>
        <fullName evidence="1">CoA transferase family III</fullName>
    </submittedName>
</protein>
<dbReference type="Gene3D" id="3.40.50.10540">
    <property type="entry name" value="Crotonobetainyl-coa:carnitine coa-transferase, domain 1"/>
    <property type="match status" value="1"/>
</dbReference>
<dbReference type="PANTHER" id="PTHR48229:SF1">
    <property type="entry name" value="ALPHA METHYLACYL-COA RACEMASE-RELATED"/>
    <property type="match status" value="1"/>
</dbReference>
<dbReference type="Proteomes" id="UP000219465">
    <property type="component" value="Unassembled WGS sequence"/>
</dbReference>
<gene>
    <name evidence="1" type="ORF">SAMN05877838_0510</name>
</gene>
<proteinExistence type="predicted"/>
<dbReference type="PANTHER" id="PTHR48229">
    <property type="entry name" value="CAIB/BAIF FAMILY ENZYME (AFU_ORTHOLOGUE AFUA_1G05360)-RELATED"/>
    <property type="match status" value="1"/>
</dbReference>
<dbReference type="EMBL" id="OCPC01000001">
    <property type="protein sequence ID" value="SOE08780.1"/>
    <property type="molecule type" value="Genomic_DNA"/>
</dbReference>
<reference evidence="2" key="1">
    <citation type="submission" date="2017-08" db="EMBL/GenBank/DDBJ databases">
        <authorList>
            <person name="Varghese N."/>
            <person name="Submissions S."/>
        </authorList>
    </citation>
    <scope>NUCLEOTIDE SEQUENCE [LARGE SCALE GENOMIC DNA]</scope>
    <source>
        <strain evidence="2">KCTC 23107</strain>
    </source>
</reference>
<dbReference type="OrthoDB" id="9806585at2"/>
<dbReference type="GO" id="GO:0016740">
    <property type="term" value="F:transferase activity"/>
    <property type="evidence" value="ECO:0007669"/>
    <property type="project" value="UniProtKB-KW"/>
</dbReference>
<dbReference type="SUPFAM" id="SSF89796">
    <property type="entry name" value="CoA-transferase family III (CaiB/BaiF)"/>
    <property type="match status" value="2"/>
</dbReference>
<evidence type="ECO:0000313" key="2">
    <source>
        <dbReference type="Proteomes" id="UP000219465"/>
    </source>
</evidence>
<evidence type="ECO:0000313" key="1">
    <source>
        <dbReference type="EMBL" id="SOE08780.1"/>
    </source>
</evidence>
<keyword evidence="1" id="KW-0808">Transferase</keyword>